<dbReference type="PANTHER" id="PTHR46232:SF1">
    <property type="entry name" value="SWI_SNF-RELATED MATRIX-ASSOCIATED ACTIN-DEPENDENT REGULATOR OF CHROMATIN SUBFAMILY E MEMBER 1"/>
    <property type="match status" value="1"/>
</dbReference>
<accession>A0A1A8IZW5</accession>
<evidence type="ECO:0000256" key="2">
    <source>
        <dbReference type="ARBA" id="ARBA00022499"/>
    </source>
</evidence>
<feature type="compositionally biased region" description="Low complexity" evidence="13">
    <location>
        <begin position="356"/>
        <end position="367"/>
    </location>
</feature>
<evidence type="ECO:0000256" key="10">
    <source>
        <dbReference type="ARBA" id="ARBA00067740"/>
    </source>
</evidence>
<feature type="compositionally biased region" description="Low complexity" evidence="13">
    <location>
        <begin position="278"/>
        <end position="307"/>
    </location>
</feature>
<gene>
    <name evidence="15" type="primary">SMARCE1</name>
</gene>
<feature type="region of interest" description="Disordered" evidence="13">
    <location>
        <begin position="258"/>
        <end position="417"/>
    </location>
</feature>
<feature type="compositionally biased region" description="Pro residues" evidence="13">
    <location>
        <begin position="399"/>
        <end position="408"/>
    </location>
</feature>
<reference evidence="15" key="2">
    <citation type="submission" date="2016-06" db="EMBL/GenBank/DDBJ databases">
        <title>The genome of a short-lived fish provides insights into sex chromosome evolution and the genetic control of aging.</title>
        <authorList>
            <person name="Reichwald K."/>
            <person name="Felder M."/>
            <person name="Petzold A."/>
            <person name="Koch P."/>
            <person name="Groth M."/>
            <person name="Platzer M."/>
        </authorList>
    </citation>
    <scope>NUCLEOTIDE SEQUENCE</scope>
    <source>
        <tissue evidence="15">Brain</tissue>
    </source>
</reference>
<dbReference type="GO" id="GO:0016514">
    <property type="term" value="C:SWI/SNF complex"/>
    <property type="evidence" value="ECO:0007669"/>
    <property type="project" value="TreeGrafter"/>
</dbReference>
<keyword evidence="8 12" id="KW-0238">DNA-binding</keyword>
<keyword evidence="2" id="KW-1017">Isopeptide bond</keyword>
<keyword evidence="4" id="KW-0832">Ubl conjugation</keyword>
<evidence type="ECO:0000256" key="12">
    <source>
        <dbReference type="PROSITE-ProRule" id="PRU00267"/>
    </source>
</evidence>
<dbReference type="Pfam" id="PF00505">
    <property type="entry name" value="HMG_box"/>
    <property type="match status" value="1"/>
</dbReference>
<sequence>MSKRPSYAPPPPPAPTTNSSGITVPKPPKPPDKPLMPYMRYSRKVWDQVKASNPDLKLWEIGKIIGGMWRDLTDEEKQDYLNEYEAEKIEYNDSLKAYHNSPAYLAYVNAKNRAEAAMEEESRQRQSRMDKGEPYMSIQPAEDPDDYDDGFSVKHSAAARFQRNHRLISDILSEFVVPDVRSVVTTARMQVLKRQVQSLMVHQRKLEAELLQIEDRHQEKKRRFLETTDSFNTELKRLCSQKIEVDMEKLAAEMAAAEEAARRRAEEREHDAAEQAEKAAQQQEAAGSKAAEQSNPAASGTANTTSGTKEEDKPTPMETDEAAAADTLTDQQAAPPPTDSPSGSDKAAPAEPPRESSTPVSSDNSNSMPPPVDGTPGAAAAEPPANSGPASSGAAPSEDPSPPPPPSLLLPSQQYDM</sequence>
<proteinExistence type="predicted"/>
<evidence type="ECO:0000256" key="5">
    <source>
        <dbReference type="ARBA" id="ARBA00022853"/>
    </source>
</evidence>
<evidence type="ECO:0000256" key="11">
    <source>
        <dbReference type="ARBA" id="ARBA00079499"/>
    </source>
</evidence>
<feature type="compositionally biased region" description="Low complexity" evidence="13">
    <location>
        <begin position="376"/>
        <end position="398"/>
    </location>
</feature>
<dbReference type="EMBL" id="HAED01015593">
    <property type="protein sequence ID" value="SBR02038.1"/>
    <property type="molecule type" value="Transcribed_RNA"/>
</dbReference>
<dbReference type="GO" id="GO:0007399">
    <property type="term" value="P:nervous system development"/>
    <property type="evidence" value="ECO:0007669"/>
    <property type="project" value="UniProtKB-KW"/>
</dbReference>
<dbReference type="PROSITE" id="PS50118">
    <property type="entry name" value="HMG_BOX_2"/>
    <property type="match status" value="1"/>
</dbReference>
<organism evidence="15">
    <name type="scientific">Nothobranchius kuhntae</name>
    <name type="common">Beira killifish</name>
    <dbReference type="NCBI Taxonomy" id="321403"/>
    <lineage>
        <taxon>Eukaryota</taxon>
        <taxon>Metazoa</taxon>
        <taxon>Chordata</taxon>
        <taxon>Craniata</taxon>
        <taxon>Vertebrata</taxon>
        <taxon>Euteleostomi</taxon>
        <taxon>Actinopterygii</taxon>
        <taxon>Neopterygii</taxon>
        <taxon>Teleostei</taxon>
        <taxon>Neoteleostei</taxon>
        <taxon>Acanthomorphata</taxon>
        <taxon>Ovalentaria</taxon>
        <taxon>Atherinomorphae</taxon>
        <taxon>Cyprinodontiformes</taxon>
        <taxon>Nothobranchiidae</taxon>
        <taxon>Nothobranchius</taxon>
    </lineage>
</organism>
<evidence type="ECO:0000259" key="14">
    <source>
        <dbReference type="PROSITE" id="PS50118"/>
    </source>
</evidence>
<dbReference type="SMART" id="SM00398">
    <property type="entry name" value="HMG"/>
    <property type="match status" value="1"/>
</dbReference>
<dbReference type="SUPFAM" id="SSF47095">
    <property type="entry name" value="HMG-box"/>
    <property type="match status" value="1"/>
</dbReference>
<keyword evidence="1" id="KW-0488">Methylation</keyword>
<feature type="DNA-binding region" description="HMG box" evidence="12">
    <location>
        <begin position="31"/>
        <end position="99"/>
    </location>
</feature>
<dbReference type="PANTHER" id="PTHR46232">
    <property type="entry name" value="SMARCE1 REGULATOR OF CHROMATIN"/>
    <property type="match status" value="1"/>
</dbReference>
<protein>
    <recommendedName>
        <fullName evidence="10">SWI/SNF-related matrix-associated actin-dependent regulator of chromatin subfamily E member 1</fullName>
    </recommendedName>
    <alternativeName>
        <fullName evidence="11">BRG1-associated factor 57</fullName>
    </alternativeName>
</protein>
<evidence type="ECO:0000256" key="13">
    <source>
        <dbReference type="SAM" id="MobiDB-lite"/>
    </source>
</evidence>
<dbReference type="InterPro" id="IPR009071">
    <property type="entry name" value="HMG_box_dom"/>
</dbReference>
<dbReference type="InterPro" id="IPR036910">
    <property type="entry name" value="HMG_box_dom_sf"/>
</dbReference>
<reference evidence="15" key="1">
    <citation type="submission" date="2016-05" db="EMBL/GenBank/DDBJ databases">
        <authorList>
            <person name="Lavstsen T."/>
            <person name="Jespersen J.S."/>
        </authorList>
    </citation>
    <scope>NUCLEOTIDE SEQUENCE</scope>
    <source>
        <tissue evidence="15">Brain</tissue>
    </source>
</reference>
<keyword evidence="7" id="KW-0175">Coiled coil</keyword>
<dbReference type="GO" id="GO:0016922">
    <property type="term" value="F:nuclear receptor binding"/>
    <property type="evidence" value="ECO:0007669"/>
    <property type="project" value="TreeGrafter"/>
</dbReference>
<name>A0A1A8IZW5_NOTKU</name>
<dbReference type="GO" id="GO:0045892">
    <property type="term" value="P:negative regulation of DNA-templated transcription"/>
    <property type="evidence" value="ECO:0007669"/>
    <property type="project" value="TreeGrafter"/>
</dbReference>
<evidence type="ECO:0000256" key="3">
    <source>
        <dbReference type="ARBA" id="ARBA00022553"/>
    </source>
</evidence>
<evidence type="ECO:0000313" key="15">
    <source>
        <dbReference type="EMBL" id="SBR02038.1"/>
    </source>
</evidence>
<keyword evidence="6" id="KW-0524">Neurogenesis</keyword>
<evidence type="ECO:0000256" key="9">
    <source>
        <dbReference type="ARBA" id="ARBA00023242"/>
    </source>
</evidence>
<feature type="region of interest" description="Disordered" evidence="13">
    <location>
        <begin position="1"/>
        <end position="36"/>
    </location>
</feature>
<feature type="compositionally biased region" description="Low complexity" evidence="13">
    <location>
        <begin position="324"/>
        <end position="333"/>
    </location>
</feature>
<keyword evidence="9 12" id="KW-0539">Nucleus</keyword>
<dbReference type="GO" id="GO:0031492">
    <property type="term" value="F:nucleosomal DNA binding"/>
    <property type="evidence" value="ECO:0007669"/>
    <property type="project" value="TreeGrafter"/>
</dbReference>
<dbReference type="FunFam" id="1.10.30.10:FF:000011">
    <property type="entry name" value="Putative SWI/SNF-related matrix-associated actin-dependent regulator of chromatin subfamily E member 1"/>
    <property type="match status" value="1"/>
</dbReference>
<keyword evidence="3" id="KW-0597">Phosphoprotein</keyword>
<feature type="compositionally biased region" description="Basic and acidic residues" evidence="13">
    <location>
        <begin position="259"/>
        <end position="277"/>
    </location>
</feature>
<dbReference type="GO" id="GO:0006325">
    <property type="term" value="P:chromatin organization"/>
    <property type="evidence" value="ECO:0007669"/>
    <property type="project" value="UniProtKB-KW"/>
</dbReference>
<keyword evidence="5" id="KW-0156">Chromatin regulator</keyword>
<dbReference type="CDD" id="cd21983">
    <property type="entry name" value="HMG-box_SMARCE1"/>
    <property type="match status" value="1"/>
</dbReference>
<dbReference type="AlphaFoldDB" id="A0A1A8IZW5"/>
<feature type="domain" description="HMG box" evidence="14">
    <location>
        <begin position="31"/>
        <end position="99"/>
    </location>
</feature>
<evidence type="ECO:0000256" key="4">
    <source>
        <dbReference type="ARBA" id="ARBA00022843"/>
    </source>
</evidence>
<evidence type="ECO:0000256" key="1">
    <source>
        <dbReference type="ARBA" id="ARBA00022481"/>
    </source>
</evidence>
<evidence type="ECO:0000256" key="8">
    <source>
        <dbReference type="ARBA" id="ARBA00023125"/>
    </source>
</evidence>
<evidence type="ECO:0000256" key="7">
    <source>
        <dbReference type="ARBA" id="ARBA00023054"/>
    </source>
</evidence>
<dbReference type="Gene3D" id="1.10.30.10">
    <property type="entry name" value="High mobility group box domain"/>
    <property type="match status" value="1"/>
</dbReference>
<evidence type="ECO:0000256" key="6">
    <source>
        <dbReference type="ARBA" id="ARBA00022902"/>
    </source>
</evidence>